<dbReference type="EMBL" id="CAKLCM010000003">
    <property type="protein sequence ID" value="CAH0529531.1"/>
    <property type="molecule type" value="Genomic_DNA"/>
</dbReference>
<dbReference type="SUPFAM" id="SSF46977">
    <property type="entry name" value="Succinate dehydrogenase/fumarate reductase flavoprotein C-terminal domain"/>
    <property type="match status" value="1"/>
</dbReference>
<sequence length="562" mass="61349">MNKAVTKIETDVLVIGGGFAGCYASIKAAEQGAKVVMAVKGRTGRSGLTPWANSWFVYHETKGVTREQYIQQFKLSGEYLNNLDYSEILMNESWDRFQELVAWGTPTGRQYYYQPGTVSRSIEYVGAGDPMRKRAVEVGVNLLERVMVTTLIKQEDKVVGAVGFHMESGRPYAILAKATVMCAGPASFKPLGMGYPCSSTTADGDAMAYRVGAEISGKEFNDAHPSNAFNPLDESSLKSVSGDGNHKTSVLKLGGGPPSAPGPADTLKGEQLGLRIDKAIGFNQGGNPIEPKYCAGPGGEIVGRTDERGGHVGFSTLGMSNHKGEGVFPQDLNGASNIAGLWAAGDGLCSMQNGAGYAGFGSSSSGSAVQGARAGIAAAHYAAEQPSPVVDEATLSEYKNRMFAPMTREKGYSPAWVTRMLQNTMSPYFVMYVKERSRMEGALNHIMYLQNKFASQLKVYDFHDLRSAHETQNMLLNAEMKLRAGLAREESRGTHYREDFPYRDDANFLCWIKLVNKEGAMQVVKHPIPEKWHPAANLSYRDKYPFIYPEEDEKRLEVGIEV</sequence>
<dbReference type="Pfam" id="PF02910">
    <property type="entry name" value="Succ_DH_flav_C"/>
    <property type="match status" value="1"/>
</dbReference>
<name>A0ABM8ZMK9_9VIBR</name>
<dbReference type="PROSITE" id="PS51257">
    <property type="entry name" value="PROKAR_LIPOPROTEIN"/>
    <property type="match status" value="1"/>
</dbReference>
<dbReference type="PANTHER" id="PTHR11632:SF73">
    <property type="entry name" value="BLR3196 PROTEIN"/>
    <property type="match status" value="1"/>
</dbReference>
<dbReference type="InterPro" id="IPR030664">
    <property type="entry name" value="SdhA/FrdA/AprA"/>
</dbReference>
<dbReference type="SUPFAM" id="SSF51905">
    <property type="entry name" value="FAD/NAD(P)-binding domain"/>
    <property type="match status" value="1"/>
</dbReference>
<feature type="domain" description="FAD-dependent oxidoreductase 2 FAD-binding" evidence="4">
    <location>
        <begin position="11"/>
        <end position="237"/>
    </location>
</feature>
<keyword evidence="7" id="KW-1185">Reference proteome</keyword>
<gene>
    <name evidence="6" type="primary">frdA_2</name>
    <name evidence="6" type="ORF">VHP8226_03285</name>
</gene>
<dbReference type="EC" id="1.3.5.4" evidence="6"/>
<evidence type="ECO:0000259" key="5">
    <source>
        <dbReference type="Pfam" id="PF02910"/>
    </source>
</evidence>
<evidence type="ECO:0000256" key="2">
    <source>
        <dbReference type="ARBA" id="ARBA00023002"/>
    </source>
</evidence>
<dbReference type="GO" id="GO:0016491">
    <property type="term" value="F:oxidoreductase activity"/>
    <property type="evidence" value="ECO:0007669"/>
    <property type="project" value="UniProtKB-KW"/>
</dbReference>
<evidence type="ECO:0000256" key="1">
    <source>
        <dbReference type="ARBA" id="ARBA00022630"/>
    </source>
</evidence>
<evidence type="ECO:0000256" key="3">
    <source>
        <dbReference type="SAM" id="MobiDB-lite"/>
    </source>
</evidence>
<dbReference type="Gene3D" id="3.50.50.60">
    <property type="entry name" value="FAD/NAD(P)-binding domain"/>
    <property type="match status" value="2"/>
</dbReference>
<keyword evidence="2 6" id="KW-0560">Oxidoreductase</keyword>
<dbReference type="PRINTS" id="PR00411">
    <property type="entry name" value="PNDRDTASEI"/>
</dbReference>
<feature type="domain" description="Fumarate reductase/succinate dehydrogenase flavoprotein-like C-terminal" evidence="5">
    <location>
        <begin position="420"/>
        <end position="514"/>
    </location>
</feature>
<accession>A0ABM8ZMK9</accession>
<reference evidence="6" key="1">
    <citation type="submission" date="2021-12" db="EMBL/GenBank/DDBJ databases">
        <authorList>
            <person name="Rodrigo-Torres L."/>
            <person name="Arahal R. D."/>
            <person name="Lucena T."/>
        </authorList>
    </citation>
    <scope>NUCLEOTIDE SEQUENCE</scope>
    <source>
        <strain evidence="6">CECT 8226</strain>
    </source>
</reference>
<feature type="region of interest" description="Disordered" evidence="3">
    <location>
        <begin position="222"/>
        <end position="264"/>
    </location>
</feature>
<dbReference type="RefSeq" id="WP_237486121.1">
    <property type="nucleotide sequence ID" value="NZ_CAKLCM010000003.1"/>
</dbReference>
<dbReference type="InterPro" id="IPR036188">
    <property type="entry name" value="FAD/NAD-bd_sf"/>
</dbReference>
<dbReference type="Pfam" id="PF00890">
    <property type="entry name" value="FAD_binding_2"/>
    <property type="match status" value="1"/>
</dbReference>
<dbReference type="PANTHER" id="PTHR11632">
    <property type="entry name" value="SUCCINATE DEHYDROGENASE 2 FLAVOPROTEIN SUBUNIT"/>
    <property type="match status" value="1"/>
</dbReference>
<organism evidence="6 7">
    <name type="scientific">Vibrio hippocampi</name>
    <dbReference type="NCBI Taxonomy" id="654686"/>
    <lineage>
        <taxon>Bacteria</taxon>
        <taxon>Pseudomonadati</taxon>
        <taxon>Pseudomonadota</taxon>
        <taxon>Gammaproteobacteria</taxon>
        <taxon>Vibrionales</taxon>
        <taxon>Vibrionaceae</taxon>
        <taxon>Vibrio</taxon>
    </lineage>
</organism>
<dbReference type="PRINTS" id="PR00368">
    <property type="entry name" value="FADPNR"/>
</dbReference>
<dbReference type="Proteomes" id="UP000838160">
    <property type="component" value="Unassembled WGS sequence"/>
</dbReference>
<dbReference type="InterPro" id="IPR003953">
    <property type="entry name" value="FAD-dep_OxRdtase_2_FAD-bd"/>
</dbReference>
<evidence type="ECO:0000259" key="4">
    <source>
        <dbReference type="Pfam" id="PF00890"/>
    </source>
</evidence>
<dbReference type="PIRSF" id="PIRSF000171">
    <property type="entry name" value="SDHA_APRA_LASPO"/>
    <property type="match status" value="1"/>
</dbReference>
<dbReference type="InterPro" id="IPR037099">
    <property type="entry name" value="Fum_R/Succ_DH_flav-like_C_sf"/>
</dbReference>
<comment type="caution">
    <text evidence="6">The sequence shown here is derived from an EMBL/GenBank/DDBJ whole genome shotgun (WGS) entry which is preliminary data.</text>
</comment>
<dbReference type="InterPro" id="IPR015939">
    <property type="entry name" value="Fum_Rdtase/Succ_DH_flav-like_C"/>
</dbReference>
<protein>
    <submittedName>
        <fullName evidence="6">Fumarate reductase flavoprotein subunit</fullName>
        <ecNumber evidence="6">1.3.5.4</ecNumber>
    </submittedName>
</protein>
<evidence type="ECO:0000313" key="6">
    <source>
        <dbReference type="EMBL" id="CAH0529531.1"/>
    </source>
</evidence>
<keyword evidence="1" id="KW-0285">Flavoprotein</keyword>
<evidence type="ECO:0000313" key="7">
    <source>
        <dbReference type="Proteomes" id="UP000838160"/>
    </source>
</evidence>
<proteinExistence type="predicted"/>